<proteinExistence type="predicted"/>
<organism evidence="1 2">
    <name type="scientific">Kutzneria kofuensis</name>
    <dbReference type="NCBI Taxonomy" id="103725"/>
    <lineage>
        <taxon>Bacteria</taxon>
        <taxon>Bacillati</taxon>
        <taxon>Actinomycetota</taxon>
        <taxon>Actinomycetes</taxon>
        <taxon>Pseudonocardiales</taxon>
        <taxon>Pseudonocardiaceae</taxon>
        <taxon>Kutzneria</taxon>
    </lineage>
</organism>
<dbReference type="InterPro" id="IPR009003">
    <property type="entry name" value="Peptidase_S1_PA"/>
</dbReference>
<evidence type="ECO:0000313" key="1">
    <source>
        <dbReference type="EMBL" id="MBB5893048.1"/>
    </source>
</evidence>
<accession>A0A7W9NIF0</accession>
<gene>
    <name evidence="1" type="ORF">BJ998_004244</name>
</gene>
<protein>
    <submittedName>
        <fullName evidence="1">Uncharacterized protein</fullName>
    </submittedName>
</protein>
<dbReference type="RefSeq" id="WP_184864168.1">
    <property type="nucleotide sequence ID" value="NZ_BAAAWY010000001.1"/>
</dbReference>
<dbReference type="AlphaFoldDB" id="A0A7W9NIF0"/>
<dbReference type="EMBL" id="JACHIR010000001">
    <property type="protein sequence ID" value="MBB5893048.1"/>
    <property type="molecule type" value="Genomic_DNA"/>
</dbReference>
<name>A0A7W9NIF0_9PSEU</name>
<comment type="caution">
    <text evidence="1">The sequence shown here is derived from an EMBL/GenBank/DDBJ whole genome shotgun (WGS) entry which is preliminary data.</text>
</comment>
<dbReference type="Proteomes" id="UP000585638">
    <property type="component" value="Unassembled WGS sequence"/>
</dbReference>
<evidence type="ECO:0000313" key="2">
    <source>
        <dbReference type="Proteomes" id="UP000585638"/>
    </source>
</evidence>
<reference evidence="1 2" key="1">
    <citation type="submission" date="2020-08" db="EMBL/GenBank/DDBJ databases">
        <title>Sequencing the genomes of 1000 actinobacteria strains.</title>
        <authorList>
            <person name="Klenk H.-P."/>
        </authorList>
    </citation>
    <scope>NUCLEOTIDE SEQUENCE [LARGE SCALE GENOMIC DNA]</scope>
    <source>
        <strain evidence="1 2">DSM 43851</strain>
    </source>
</reference>
<dbReference type="InterPro" id="IPR043504">
    <property type="entry name" value="Peptidase_S1_PA_chymotrypsin"/>
</dbReference>
<dbReference type="SUPFAM" id="SSF50494">
    <property type="entry name" value="Trypsin-like serine proteases"/>
    <property type="match status" value="1"/>
</dbReference>
<dbReference type="Gene3D" id="2.40.10.10">
    <property type="entry name" value="Trypsin-like serine proteases"/>
    <property type="match status" value="2"/>
</dbReference>
<keyword evidence="2" id="KW-1185">Reference proteome</keyword>
<sequence length="333" mass="34749">MTSADELIRAGIRPVKRRVEVDLLSRRGVVGVDIGEKVTAGRRTGQIGIVVYVRHKYLAARLRPADLVPAEIDGIATDVVADDIVLHRALLDADFPPARGAERHRQVLGGISMGPWRTVVLAPPDAPRAGEYAIVGTLGALVTDRAGNGHVMGLTTFHAACVDDAWSVGDEMVHPSRVDSGASPDDVVGTLCRAALSGSVDGAAVLLAAGRSYRPSIVDVGAVTGTSPAARGTVVRKRGRTTGLTTGRITSVDATIVLDYRDGLGVRVLRDQVRIEAVGGRVMGDYGDSGAAVVDPDNRVVGLYVAGNTLGTVAFASPIGKVLDELDVDLITD</sequence>